<dbReference type="SUPFAM" id="SSF109604">
    <property type="entry name" value="HD-domain/PDEase-like"/>
    <property type="match status" value="1"/>
</dbReference>
<evidence type="ECO:0000259" key="2">
    <source>
        <dbReference type="PROSITE" id="PS51833"/>
    </source>
</evidence>
<dbReference type="KEGG" id="cwo:Cwoe_3785"/>
<dbReference type="PANTHER" id="PTHR33525">
    <property type="match status" value="1"/>
</dbReference>
<evidence type="ECO:0000256" key="1">
    <source>
        <dbReference type="SAM" id="MobiDB-lite"/>
    </source>
</evidence>
<accession>D3F2D6</accession>
<dbReference type="eggNOG" id="COG3434">
    <property type="taxonomic scope" value="Bacteria"/>
</dbReference>
<dbReference type="Pfam" id="PF08668">
    <property type="entry name" value="HDOD"/>
    <property type="match status" value="1"/>
</dbReference>
<dbReference type="HOGENOM" id="CLU_044951_1_1_11"/>
<dbReference type="PROSITE" id="PS51833">
    <property type="entry name" value="HDOD"/>
    <property type="match status" value="1"/>
</dbReference>
<dbReference type="PIRSF" id="PIRSF003180">
    <property type="entry name" value="DiGMPpdiest_YuxH"/>
    <property type="match status" value="1"/>
</dbReference>
<feature type="compositionally biased region" description="Acidic residues" evidence="1">
    <location>
        <begin position="414"/>
        <end position="435"/>
    </location>
</feature>
<dbReference type="InterPro" id="IPR052340">
    <property type="entry name" value="RNase_Y/CdgJ"/>
</dbReference>
<dbReference type="EMBL" id="CP001854">
    <property type="protein sequence ID" value="ADB52202.1"/>
    <property type="molecule type" value="Genomic_DNA"/>
</dbReference>
<dbReference type="Gene3D" id="3.20.20.450">
    <property type="entry name" value="EAL domain"/>
    <property type="match status" value="1"/>
</dbReference>
<evidence type="ECO:0000313" key="4">
    <source>
        <dbReference type="Proteomes" id="UP000008229"/>
    </source>
</evidence>
<proteinExistence type="predicted"/>
<dbReference type="RefSeq" id="WP_012935253.1">
    <property type="nucleotide sequence ID" value="NC_013739.1"/>
</dbReference>
<name>D3F2D6_CONWI</name>
<dbReference type="PANTHER" id="PTHR33525:SF4">
    <property type="entry name" value="CYCLIC DI-GMP PHOSPHODIESTERASE CDGJ"/>
    <property type="match status" value="1"/>
</dbReference>
<dbReference type="STRING" id="469383.Cwoe_3785"/>
<dbReference type="InterPro" id="IPR014408">
    <property type="entry name" value="dGMP_Pdiesterase_EAL/HD-GYP"/>
</dbReference>
<dbReference type="InterPro" id="IPR013976">
    <property type="entry name" value="HDOD"/>
</dbReference>
<dbReference type="SUPFAM" id="SSF141868">
    <property type="entry name" value="EAL domain-like"/>
    <property type="match status" value="1"/>
</dbReference>
<gene>
    <name evidence="3" type="ordered locus">Cwoe_3785</name>
</gene>
<protein>
    <submittedName>
        <fullName evidence="3">Diguanylate phosphodiesterase</fullName>
    </submittedName>
</protein>
<feature type="region of interest" description="Disordered" evidence="1">
    <location>
        <begin position="411"/>
        <end position="444"/>
    </location>
</feature>
<evidence type="ECO:0000313" key="3">
    <source>
        <dbReference type="EMBL" id="ADB52202.1"/>
    </source>
</evidence>
<dbReference type="AlphaFoldDB" id="D3F2D6"/>
<dbReference type="OrthoDB" id="9804751at2"/>
<feature type="domain" description="HDOD" evidence="2">
    <location>
        <begin position="208"/>
        <end position="397"/>
    </location>
</feature>
<sequence>MSVELADSPFPAADDVAIARQPIHDRWTRVVGYELLFRGTSDRADFDEERATASVIAETFTGIGVGAVVGRRPAHVRVSRRFLLELHAFALPADRVVLEVDASDADDAAVRAVLERLAEEEYRISLVCDPHGAVPPPPITRLADSIKLDVGSMSPDELTNCAGRYGDATSTLIAAGVDTPELLRRCRALGFHGFQGFFFCTPDLVHTHVPPTTRLNELRSLAGLYSQTISFEEFERIITRDVGLSYRLLVYLNSAFFNLPRHVASVREALMMLGMRAVRRWAALIALSGDEDKPGELTVTALLRGRMCELIGRHRPAANAGADAFFTVGLFSVMDAILDAPLEQVLDALPLTEETRVALLERSGPMGEALAAVVAYERGDLAAVERILPGLPVTELYLAAVHWADAACGALDEGGSDAEDEDADAPQVSGEDDGADAPPSSTGD</sequence>
<dbReference type="Proteomes" id="UP000008229">
    <property type="component" value="Chromosome"/>
</dbReference>
<organism evidence="3 4">
    <name type="scientific">Conexibacter woesei (strain DSM 14684 / CCUG 47730 / CIP 108061 / JCM 11494 / NBRC 100937 / ID131577)</name>
    <dbReference type="NCBI Taxonomy" id="469383"/>
    <lineage>
        <taxon>Bacteria</taxon>
        <taxon>Bacillati</taxon>
        <taxon>Actinomycetota</taxon>
        <taxon>Thermoleophilia</taxon>
        <taxon>Solirubrobacterales</taxon>
        <taxon>Conexibacteraceae</taxon>
        <taxon>Conexibacter</taxon>
    </lineage>
</organism>
<dbReference type="InterPro" id="IPR035919">
    <property type="entry name" value="EAL_sf"/>
</dbReference>
<keyword evidence="4" id="KW-1185">Reference proteome</keyword>
<dbReference type="Gene3D" id="1.10.3210.10">
    <property type="entry name" value="Hypothetical protein af1432"/>
    <property type="match status" value="1"/>
</dbReference>
<reference evidence="3 4" key="1">
    <citation type="journal article" date="2010" name="Stand. Genomic Sci.">
        <title>Complete genome sequence of Conexibacter woesei type strain (ID131577).</title>
        <authorList>
            <person name="Pukall R."/>
            <person name="Lapidus A."/>
            <person name="Glavina Del Rio T."/>
            <person name="Copeland A."/>
            <person name="Tice H."/>
            <person name="Cheng J.-F."/>
            <person name="Lucas S."/>
            <person name="Chen F."/>
            <person name="Nolan M."/>
            <person name="Bruce D."/>
            <person name="Goodwin L."/>
            <person name="Pitluck S."/>
            <person name="Mavromatis K."/>
            <person name="Ivanova N."/>
            <person name="Ovchinnikova G."/>
            <person name="Pati A."/>
            <person name="Chen A."/>
            <person name="Palaniappan K."/>
            <person name="Land M."/>
            <person name="Hauser L."/>
            <person name="Chang Y.-J."/>
            <person name="Jeffries C.D."/>
            <person name="Chain P."/>
            <person name="Meincke L."/>
            <person name="Sims D."/>
            <person name="Brettin T."/>
            <person name="Detter J.C."/>
            <person name="Rohde M."/>
            <person name="Goeker M."/>
            <person name="Bristow J."/>
            <person name="Eisen J.A."/>
            <person name="Markowitz V."/>
            <person name="Kyrpides N.C."/>
            <person name="Klenk H.-P."/>
            <person name="Hugenholtz P."/>
        </authorList>
    </citation>
    <scope>NUCLEOTIDE SEQUENCE [LARGE SCALE GENOMIC DNA]</scope>
    <source>
        <strain evidence="4">DSM 14684 / CIP 108061 / JCM 11494 / NBRC 100937 / ID131577</strain>
    </source>
</reference>
<reference evidence="4" key="2">
    <citation type="submission" date="2010-01" db="EMBL/GenBank/DDBJ databases">
        <title>The complete genome of Conexibacter woesei DSM 14684.</title>
        <authorList>
            <consortium name="US DOE Joint Genome Institute (JGI-PGF)"/>
            <person name="Lucas S."/>
            <person name="Copeland A."/>
            <person name="Lapidus A."/>
            <person name="Glavina del Rio T."/>
            <person name="Dalin E."/>
            <person name="Tice H."/>
            <person name="Bruce D."/>
            <person name="Goodwin L."/>
            <person name="Pitluck S."/>
            <person name="Kyrpides N."/>
            <person name="Mavromatis K."/>
            <person name="Ivanova N."/>
            <person name="Mikhailova N."/>
            <person name="Chertkov O."/>
            <person name="Brettin T."/>
            <person name="Detter J.C."/>
            <person name="Han C."/>
            <person name="Larimer F."/>
            <person name="Land M."/>
            <person name="Hauser L."/>
            <person name="Markowitz V."/>
            <person name="Cheng J.-F."/>
            <person name="Hugenholtz P."/>
            <person name="Woyke T."/>
            <person name="Wu D."/>
            <person name="Pukall R."/>
            <person name="Steenblock K."/>
            <person name="Schneider S."/>
            <person name="Klenk H.-P."/>
            <person name="Eisen J.A."/>
        </authorList>
    </citation>
    <scope>NUCLEOTIDE SEQUENCE [LARGE SCALE GENOMIC DNA]</scope>
    <source>
        <strain evidence="4">DSM 14684 / CIP 108061 / JCM 11494 / NBRC 100937 / ID131577</strain>
    </source>
</reference>